<sequence>MHNNIMAAGSRDHPPMLAPGRYPQWLHVVKATDNSPAVPEHTTLETPSNMSLENKAHFLAKKEAIHLILTGIGDDIYSTVDACQTAQEMWEAIERLQQGESLNIQDVKTNLFWEFRKFTSHDRESMESYYTRFYKMMNEMIRNNLTVTTMQRDKDMQKNLALIAKYFKKIYKPTNNNLETSSNSKNKNLDTTLRYKNDDHSGQFRNQRTVNVARPREKVGSHVVQKTGIQCFNCKEYGHFAKECRNPKRGKDFAYHKKKMMLCKQAEQGVPLQAEQYDWLADMDEEVDEKEPKAQYSYKAKIQEVPNADLSTNSEPVEQNEQNDVESDDERVALANLIANLKLDVDENKKIQKQLKKANTTLAQELKECKAILAKTSKSLGESISVRDSCLVAFQTKKTKFDKYKAFNDRTVDYDKLERTLNDALGQLAHKDTVIREGLKTKAYELLVVNEKHDELMKQSLLTKSHYEGLVKQKMKQEMHADLKYVESLEKQIDELESEKVEFLDMYDVILHDCVSKDVIELKKLIEKCKGKSVDTKFDRPSVVRQPNAQRIPKPSVLAKKAISNTNVISPGMNRINNRTSHTRAPPLLQTVRNINLRVSTSTRVNHKPNVSRPQLKSNQSRDKVQPNNSQVKVKKTQVEVHPRIPSVSNKIKSITACQDSLNSKTLNANVVCATCNKCLVDYNHFACVTKMLNDVHARTKKPTVVPISTRKPKSQANKSVVTPNKKKKQEEKRIEEEQAANARYWKIPACCDDDDNYNSAITPALSTEEPVDSLSMGYEHLDTIPATESDEVIKSSVEDLVPIPSESEGIPEHMCDVPFHDNSPPLDVSKDQFEDFSESNNEVSSIDDDSFSIDNIDCVEASPHDSELVSLEAAEIVIPEVEEIEDDNLREKLFNVHLLIANIEALKDNPESEGIPEHMCDVPFHDNSPPLDVSKDQFEDFSESNNEVSSIDDDSFSIDNINYVEASPPDFELVSSEVMEVVIPEVEGIDDDIPLTIKDDNLREKLLNVNLLIATIEALNDNTTLSSDCKIKSSSTSLNPFLEETNTFHNSLPEFENFYF</sequence>
<dbReference type="EMBL" id="BKCJ010271575">
    <property type="protein sequence ID" value="GEZ37678.1"/>
    <property type="molecule type" value="Genomic_DNA"/>
</dbReference>
<accession>A0A699IE45</accession>
<dbReference type="PROSITE" id="PS50158">
    <property type="entry name" value="ZF_CCHC"/>
    <property type="match status" value="1"/>
</dbReference>
<reference evidence="5" key="1">
    <citation type="journal article" date="2019" name="Sci. Rep.">
        <title>Draft genome of Tanacetum cinerariifolium, the natural source of mosquito coil.</title>
        <authorList>
            <person name="Yamashiro T."/>
            <person name="Shiraishi A."/>
            <person name="Satake H."/>
            <person name="Nakayama K."/>
        </authorList>
    </citation>
    <scope>NUCLEOTIDE SEQUENCE</scope>
</reference>
<feature type="domain" description="CCHC-type" evidence="4">
    <location>
        <begin position="231"/>
        <end position="246"/>
    </location>
</feature>
<keyword evidence="1" id="KW-0863">Zinc-finger</keyword>
<dbReference type="InterPro" id="IPR036875">
    <property type="entry name" value="Znf_CCHC_sf"/>
</dbReference>
<dbReference type="Pfam" id="PF14223">
    <property type="entry name" value="Retrotran_gag_2"/>
    <property type="match status" value="1"/>
</dbReference>
<organism evidence="5">
    <name type="scientific">Tanacetum cinerariifolium</name>
    <name type="common">Dalmatian daisy</name>
    <name type="synonym">Chrysanthemum cinerariifolium</name>
    <dbReference type="NCBI Taxonomy" id="118510"/>
    <lineage>
        <taxon>Eukaryota</taxon>
        <taxon>Viridiplantae</taxon>
        <taxon>Streptophyta</taxon>
        <taxon>Embryophyta</taxon>
        <taxon>Tracheophyta</taxon>
        <taxon>Spermatophyta</taxon>
        <taxon>Magnoliopsida</taxon>
        <taxon>eudicotyledons</taxon>
        <taxon>Gunneridae</taxon>
        <taxon>Pentapetalae</taxon>
        <taxon>asterids</taxon>
        <taxon>campanulids</taxon>
        <taxon>Asterales</taxon>
        <taxon>Asteraceae</taxon>
        <taxon>Asteroideae</taxon>
        <taxon>Anthemideae</taxon>
        <taxon>Anthemidinae</taxon>
        <taxon>Tanacetum</taxon>
    </lineage>
</organism>
<comment type="caution">
    <text evidence="5">The sequence shown here is derived from an EMBL/GenBank/DDBJ whole genome shotgun (WGS) entry which is preliminary data.</text>
</comment>
<evidence type="ECO:0000259" key="4">
    <source>
        <dbReference type="PROSITE" id="PS50158"/>
    </source>
</evidence>
<keyword evidence="1" id="KW-0479">Metal-binding</keyword>
<feature type="coiled-coil region" evidence="2">
    <location>
        <begin position="479"/>
        <end position="506"/>
    </location>
</feature>
<protein>
    <recommendedName>
        <fullName evidence="4">CCHC-type domain-containing protein</fullName>
    </recommendedName>
</protein>
<evidence type="ECO:0000256" key="3">
    <source>
        <dbReference type="SAM" id="MobiDB-lite"/>
    </source>
</evidence>
<keyword evidence="1" id="KW-0862">Zinc</keyword>
<dbReference type="SMART" id="SM00343">
    <property type="entry name" value="ZnF_C2HC"/>
    <property type="match status" value="1"/>
</dbReference>
<feature type="region of interest" description="Disordered" evidence="3">
    <location>
        <begin position="710"/>
        <end position="736"/>
    </location>
</feature>
<feature type="non-terminal residue" evidence="5">
    <location>
        <position position="1061"/>
    </location>
</feature>
<dbReference type="InterPro" id="IPR001878">
    <property type="entry name" value="Znf_CCHC"/>
</dbReference>
<dbReference type="GO" id="GO:0003676">
    <property type="term" value="F:nucleic acid binding"/>
    <property type="evidence" value="ECO:0007669"/>
    <property type="project" value="InterPro"/>
</dbReference>
<gene>
    <name evidence="5" type="ORF">Tci_509651</name>
</gene>
<feature type="compositionally biased region" description="Polar residues" evidence="3">
    <location>
        <begin position="309"/>
        <end position="320"/>
    </location>
</feature>
<dbReference type="GO" id="GO:0008270">
    <property type="term" value="F:zinc ion binding"/>
    <property type="evidence" value="ECO:0007669"/>
    <property type="project" value="UniProtKB-KW"/>
</dbReference>
<keyword evidence="2" id="KW-0175">Coiled coil</keyword>
<proteinExistence type="predicted"/>
<evidence type="ECO:0000256" key="2">
    <source>
        <dbReference type="SAM" id="Coils"/>
    </source>
</evidence>
<evidence type="ECO:0000256" key="1">
    <source>
        <dbReference type="PROSITE-ProRule" id="PRU00047"/>
    </source>
</evidence>
<dbReference type="SUPFAM" id="SSF57756">
    <property type="entry name" value="Retrovirus zinc finger-like domains"/>
    <property type="match status" value="1"/>
</dbReference>
<feature type="region of interest" description="Disordered" evidence="3">
    <location>
        <begin position="602"/>
        <end position="638"/>
    </location>
</feature>
<feature type="region of interest" description="Disordered" evidence="3">
    <location>
        <begin position="305"/>
        <end position="327"/>
    </location>
</feature>
<name>A0A699IE45_TANCI</name>
<dbReference type="Pfam" id="PF00098">
    <property type="entry name" value="zf-CCHC"/>
    <property type="match status" value="1"/>
</dbReference>
<dbReference type="AlphaFoldDB" id="A0A699IE45"/>
<evidence type="ECO:0000313" key="5">
    <source>
        <dbReference type="EMBL" id="GEZ37678.1"/>
    </source>
</evidence>
<dbReference type="Gene3D" id="4.10.60.10">
    <property type="entry name" value="Zinc finger, CCHC-type"/>
    <property type="match status" value="1"/>
</dbReference>